<dbReference type="InterPro" id="IPR036047">
    <property type="entry name" value="F-box-like_dom_sf"/>
</dbReference>
<dbReference type="InterPro" id="IPR001810">
    <property type="entry name" value="F-box_dom"/>
</dbReference>
<name>A0A9Q0P0N8_SALPP</name>
<evidence type="ECO:0000313" key="3">
    <source>
        <dbReference type="Proteomes" id="UP001151532"/>
    </source>
</evidence>
<dbReference type="Pfam" id="PF24758">
    <property type="entry name" value="LRR_At5g56370"/>
    <property type="match status" value="2"/>
</dbReference>
<evidence type="ECO:0000259" key="1">
    <source>
        <dbReference type="PROSITE" id="PS50181"/>
    </source>
</evidence>
<dbReference type="OrthoDB" id="629734at2759"/>
<feature type="domain" description="F-box" evidence="1">
    <location>
        <begin position="5"/>
        <end position="39"/>
    </location>
</feature>
<accession>A0A9Q0P0N8</accession>
<dbReference type="InterPro" id="IPR053781">
    <property type="entry name" value="F-box_AtFBL13-like"/>
</dbReference>
<dbReference type="CDD" id="cd22160">
    <property type="entry name" value="F-box_AtFBL13-like"/>
    <property type="match status" value="1"/>
</dbReference>
<dbReference type="Pfam" id="PF00646">
    <property type="entry name" value="F-box"/>
    <property type="match status" value="1"/>
</dbReference>
<dbReference type="SUPFAM" id="SSF52047">
    <property type="entry name" value="RNI-like"/>
    <property type="match status" value="2"/>
</dbReference>
<dbReference type="InterPro" id="IPR032675">
    <property type="entry name" value="LRR_dom_sf"/>
</dbReference>
<gene>
    <name evidence="2" type="ORF">OIU79_019076</name>
</gene>
<reference evidence="2" key="1">
    <citation type="submission" date="2022-11" db="EMBL/GenBank/DDBJ databases">
        <authorList>
            <person name="Hyden B.L."/>
            <person name="Feng K."/>
            <person name="Yates T."/>
            <person name="Jawdy S."/>
            <person name="Smart L.B."/>
            <person name="Muchero W."/>
        </authorList>
    </citation>
    <scope>NUCLEOTIDE SEQUENCE</scope>
    <source>
        <tissue evidence="2">Shoot tip</tissue>
    </source>
</reference>
<dbReference type="SMART" id="SM00579">
    <property type="entry name" value="FBD"/>
    <property type="match status" value="1"/>
</dbReference>
<proteinExistence type="predicted"/>
<sequence>MDTEVDRISSLPRNVLDQILSDLPIRDAVRTSSLSRNWRYKWSHIPHLVFDTQCVSIPSEDQTVGKNKLVSIIDHVLLLHNGPIYKFKLSHRDLLGVSDIDRWILHLSRGSTEEFVLEIWKGQRYKLPSCLFSFQNLIHLELLNCLLKPPSAFKGFRNLKSLHLQHVTLAQEVFENLISRCALLERLTLMNFDGFAHLKINAPNLHFFDVGGVFDDVSFENTFLLTQVTIALYENVKNDQNVSRRSSCKLLSFFVNLPRIRRLKIHNYFLKNLALSKIPSTLPKSWVDLNYISIHINFNDFEENAVAFCLLKSCPNLQEIEMLGRPEEKAVVGPLTGLWGDDNWKSLFGQLRRVKIAGISGTRSELDCIKFLLSNSPVLEQMTVTPAPNEGGLEMAKELLRFRRASIRAETKFYQFSPIRDAVRTSNLSRKWRYKWSHIPHLVFDTQCISITSEDQTIVKNKLVNIIDHVLLLHNGPIYKFKLSHRDLLGVSDIDRWILHLSRGSTKEFVLEIWKGQRYKLPSCLFSFENLIHLELFNCLLKPPLAFKGFRNLKSLDLQHVTLAQEVFENLISSCALLERLTLMNFDGFTHLKINAPNLQFFDVGGIFDDVSFENTFLLTLVSIGLYVNGINDRNVSRGSSSKLLRFFVNLPHIRRLEIQSYFIKYLAIGKIPSRLPKSCVDLNYISIRINFNDLEENSVAFCLLRSCPNLQEIEML</sequence>
<protein>
    <submittedName>
        <fullName evidence="2">F-BOX/RNI/FBD-LIKE DOMAIN PROTEIN</fullName>
    </submittedName>
</protein>
<dbReference type="PROSITE" id="PS50181">
    <property type="entry name" value="FBOX"/>
    <property type="match status" value="1"/>
</dbReference>
<dbReference type="AlphaFoldDB" id="A0A9Q0P0N8"/>
<dbReference type="EMBL" id="JAPFFK010000020">
    <property type="protein sequence ID" value="KAJ6679244.1"/>
    <property type="molecule type" value="Genomic_DNA"/>
</dbReference>
<dbReference type="PANTHER" id="PTHR31639">
    <property type="entry name" value="F-BOX PROTEIN-LIKE"/>
    <property type="match status" value="1"/>
</dbReference>
<keyword evidence="3" id="KW-1185">Reference proteome</keyword>
<evidence type="ECO:0000313" key="2">
    <source>
        <dbReference type="EMBL" id="KAJ6679244.1"/>
    </source>
</evidence>
<feature type="non-terminal residue" evidence="2">
    <location>
        <position position="1"/>
    </location>
</feature>
<dbReference type="SMART" id="SM00256">
    <property type="entry name" value="FBOX"/>
    <property type="match status" value="1"/>
</dbReference>
<dbReference type="Gene3D" id="3.80.10.10">
    <property type="entry name" value="Ribonuclease Inhibitor"/>
    <property type="match status" value="2"/>
</dbReference>
<dbReference type="PANTHER" id="PTHR31639:SF93">
    <property type="entry name" value="F-BOX_FBD_LRR PROTEIN"/>
    <property type="match status" value="1"/>
</dbReference>
<dbReference type="InterPro" id="IPR055411">
    <property type="entry name" value="LRR_FXL15/At3g58940/PEG3-like"/>
</dbReference>
<reference evidence="2" key="2">
    <citation type="journal article" date="2023" name="Int. J. Mol. Sci.">
        <title>De Novo Assembly and Annotation of 11 Diverse Shrub Willow (Salix) Genomes Reveals Novel Gene Organization in Sex-Linked Regions.</title>
        <authorList>
            <person name="Hyden B."/>
            <person name="Feng K."/>
            <person name="Yates T.B."/>
            <person name="Jawdy S."/>
            <person name="Cereghino C."/>
            <person name="Smart L.B."/>
            <person name="Muchero W."/>
        </authorList>
    </citation>
    <scope>NUCLEOTIDE SEQUENCE</scope>
    <source>
        <tissue evidence="2">Shoot tip</tissue>
    </source>
</reference>
<dbReference type="Proteomes" id="UP001151532">
    <property type="component" value="Chromosome 14"/>
</dbReference>
<dbReference type="Pfam" id="PF08387">
    <property type="entry name" value="FBD"/>
    <property type="match status" value="1"/>
</dbReference>
<comment type="caution">
    <text evidence="2">The sequence shown here is derived from an EMBL/GenBank/DDBJ whole genome shotgun (WGS) entry which is preliminary data.</text>
</comment>
<dbReference type="SUPFAM" id="SSF81383">
    <property type="entry name" value="F-box domain"/>
    <property type="match status" value="1"/>
</dbReference>
<dbReference type="InterPro" id="IPR006566">
    <property type="entry name" value="FBD"/>
</dbReference>
<organism evidence="2 3">
    <name type="scientific">Salix purpurea</name>
    <name type="common">Purple osier willow</name>
    <dbReference type="NCBI Taxonomy" id="77065"/>
    <lineage>
        <taxon>Eukaryota</taxon>
        <taxon>Viridiplantae</taxon>
        <taxon>Streptophyta</taxon>
        <taxon>Embryophyta</taxon>
        <taxon>Tracheophyta</taxon>
        <taxon>Spermatophyta</taxon>
        <taxon>Magnoliopsida</taxon>
        <taxon>eudicotyledons</taxon>
        <taxon>Gunneridae</taxon>
        <taxon>Pentapetalae</taxon>
        <taxon>rosids</taxon>
        <taxon>fabids</taxon>
        <taxon>Malpighiales</taxon>
        <taxon>Salicaceae</taxon>
        <taxon>Saliceae</taxon>
        <taxon>Salix</taxon>
    </lineage>
</organism>